<evidence type="ECO:0000313" key="3">
    <source>
        <dbReference type="EMBL" id="KAK9965706.1"/>
    </source>
</evidence>
<feature type="transmembrane region" description="Helical" evidence="1">
    <location>
        <begin position="131"/>
        <end position="151"/>
    </location>
</feature>
<proteinExistence type="predicted"/>
<keyword evidence="1" id="KW-0472">Membrane</keyword>
<feature type="signal peptide" evidence="2">
    <location>
        <begin position="1"/>
        <end position="27"/>
    </location>
</feature>
<dbReference type="AlphaFoldDB" id="A0AAW1ZWI3"/>
<accession>A0AAW1ZWI3</accession>
<keyword evidence="2" id="KW-0732">Signal</keyword>
<organism evidence="3 4">
    <name type="scientific">Culter alburnus</name>
    <name type="common">Topmouth culter</name>
    <dbReference type="NCBI Taxonomy" id="194366"/>
    <lineage>
        <taxon>Eukaryota</taxon>
        <taxon>Metazoa</taxon>
        <taxon>Chordata</taxon>
        <taxon>Craniata</taxon>
        <taxon>Vertebrata</taxon>
        <taxon>Euteleostomi</taxon>
        <taxon>Actinopterygii</taxon>
        <taxon>Neopterygii</taxon>
        <taxon>Teleostei</taxon>
        <taxon>Ostariophysi</taxon>
        <taxon>Cypriniformes</taxon>
        <taxon>Xenocyprididae</taxon>
        <taxon>Xenocypridinae</taxon>
        <taxon>Culter</taxon>
    </lineage>
</organism>
<dbReference type="EMBL" id="JAWDJR010000012">
    <property type="protein sequence ID" value="KAK9965706.1"/>
    <property type="molecule type" value="Genomic_DNA"/>
</dbReference>
<keyword evidence="4" id="KW-1185">Reference proteome</keyword>
<keyword evidence="1" id="KW-0812">Transmembrane</keyword>
<evidence type="ECO:0000256" key="2">
    <source>
        <dbReference type="SAM" id="SignalP"/>
    </source>
</evidence>
<protein>
    <submittedName>
        <fullName evidence="3">Uncharacterized protein</fullName>
    </submittedName>
</protein>
<gene>
    <name evidence="3" type="ORF">ABG768_004781</name>
</gene>
<sequence>MSFPLSRPIKGTKDVMLIFCLWPCCNALQNEKCKFFVVTMKTAEKYSCFRIMDGKNSICSSRESTSSCEIHYRNGYMCLKWPADIELNCVSDSLEILNGNKKCALEQKCESKSSHCSFSHESKDSVSTLSMSIPLTAACAVMAIIHWMALLDY</sequence>
<evidence type="ECO:0000313" key="4">
    <source>
        <dbReference type="Proteomes" id="UP001479290"/>
    </source>
</evidence>
<feature type="chain" id="PRO_5043788866" evidence="2">
    <location>
        <begin position="28"/>
        <end position="153"/>
    </location>
</feature>
<comment type="caution">
    <text evidence="3">The sequence shown here is derived from an EMBL/GenBank/DDBJ whole genome shotgun (WGS) entry which is preliminary data.</text>
</comment>
<evidence type="ECO:0000256" key="1">
    <source>
        <dbReference type="SAM" id="Phobius"/>
    </source>
</evidence>
<name>A0AAW1ZWI3_CULAL</name>
<keyword evidence="1" id="KW-1133">Transmembrane helix</keyword>
<dbReference type="Proteomes" id="UP001479290">
    <property type="component" value="Unassembled WGS sequence"/>
</dbReference>
<reference evidence="3 4" key="1">
    <citation type="submission" date="2024-05" db="EMBL/GenBank/DDBJ databases">
        <title>A high-quality chromosomal-level genome assembly of Topmouth culter (Culter alburnus).</title>
        <authorList>
            <person name="Zhao H."/>
        </authorList>
    </citation>
    <scope>NUCLEOTIDE SEQUENCE [LARGE SCALE GENOMIC DNA]</scope>
    <source>
        <strain evidence="3">CATC2023</strain>
        <tissue evidence="3">Muscle</tissue>
    </source>
</reference>